<protein>
    <recommendedName>
        <fullName evidence="3">beta-N-acetylhexosaminidase</fullName>
        <ecNumber evidence="3">3.2.1.52</ecNumber>
    </recommendedName>
</protein>
<name>A0A4W3JI44_CALMI</name>
<dbReference type="GO" id="GO:0005975">
    <property type="term" value="P:carbohydrate metabolic process"/>
    <property type="evidence" value="ECO:0007669"/>
    <property type="project" value="InterPro"/>
</dbReference>
<dbReference type="SUPFAM" id="SSF51445">
    <property type="entry name" value="(Trans)glycosidases"/>
    <property type="match status" value="1"/>
</dbReference>
<dbReference type="EC" id="3.2.1.52" evidence="3"/>
<keyword evidence="4" id="KW-0378">Hydrolase</keyword>
<reference evidence="8" key="3">
    <citation type="journal article" date="2014" name="Nature">
        <title>Elephant shark genome provides unique insights into gnathostome evolution.</title>
        <authorList>
            <consortium name="International Elephant Shark Genome Sequencing Consortium"/>
            <person name="Venkatesh B."/>
            <person name="Lee A.P."/>
            <person name="Ravi V."/>
            <person name="Maurya A.K."/>
            <person name="Lian M.M."/>
            <person name="Swann J.B."/>
            <person name="Ohta Y."/>
            <person name="Flajnik M.F."/>
            <person name="Sutoh Y."/>
            <person name="Kasahara M."/>
            <person name="Hoon S."/>
            <person name="Gangu V."/>
            <person name="Roy S.W."/>
            <person name="Irimia M."/>
            <person name="Korzh V."/>
            <person name="Kondrychyn I."/>
            <person name="Lim Z.W."/>
            <person name="Tay B.H."/>
            <person name="Tohari S."/>
            <person name="Kong K.W."/>
            <person name="Ho S."/>
            <person name="Lorente-Galdos B."/>
            <person name="Quilez J."/>
            <person name="Marques-Bonet T."/>
            <person name="Raney B.J."/>
            <person name="Ingham P.W."/>
            <person name="Tay A."/>
            <person name="Hillier L.W."/>
            <person name="Minx P."/>
            <person name="Boehm T."/>
            <person name="Wilson R.K."/>
            <person name="Brenner S."/>
            <person name="Warren W.C."/>
        </authorList>
    </citation>
    <scope>NUCLEOTIDE SEQUENCE [LARGE SCALE GENOMIC DNA]</scope>
</reference>
<reference evidence="7" key="4">
    <citation type="submission" date="2025-08" db="UniProtKB">
        <authorList>
            <consortium name="Ensembl"/>
        </authorList>
    </citation>
    <scope>IDENTIFICATION</scope>
</reference>
<evidence type="ECO:0000256" key="3">
    <source>
        <dbReference type="ARBA" id="ARBA00012663"/>
    </source>
</evidence>
<dbReference type="InterPro" id="IPR015883">
    <property type="entry name" value="Glyco_hydro_20_cat"/>
</dbReference>
<dbReference type="InterPro" id="IPR017853">
    <property type="entry name" value="GH"/>
</dbReference>
<evidence type="ECO:0000313" key="7">
    <source>
        <dbReference type="Ensembl" id="ENSCMIP00000043109.1"/>
    </source>
</evidence>
<dbReference type="Proteomes" id="UP000314986">
    <property type="component" value="Unassembled WGS sequence"/>
</dbReference>
<reference evidence="8" key="2">
    <citation type="journal article" date="2007" name="PLoS Biol.">
        <title>Survey sequencing and comparative analysis of the elephant shark (Callorhinchus milii) genome.</title>
        <authorList>
            <person name="Venkatesh B."/>
            <person name="Kirkness E.F."/>
            <person name="Loh Y.H."/>
            <person name="Halpern A.L."/>
            <person name="Lee A.P."/>
            <person name="Johnson J."/>
            <person name="Dandona N."/>
            <person name="Viswanathan L.D."/>
            <person name="Tay A."/>
            <person name="Venter J.C."/>
            <person name="Strausberg R.L."/>
            <person name="Brenner S."/>
        </authorList>
    </citation>
    <scope>NUCLEOTIDE SEQUENCE [LARGE SCALE GENOMIC DNA]</scope>
</reference>
<comment type="similarity">
    <text evidence="2">Belongs to the glycosyl hydrolase 20 family.</text>
</comment>
<reference evidence="7" key="5">
    <citation type="submission" date="2025-09" db="UniProtKB">
        <authorList>
            <consortium name="Ensembl"/>
        </authorList>
    </citation>
    <scope>IDENTIFICATION</scope>
</reference>
<comment type="catalytic activity">
    <reaction evidence="1">
        <text>Hydrolysis of terminal non-reducing N-acetyl-D-hexosamine residues in N-acetyl-beta-D-hexosaminides.</text>
        <dbReference type="EC" id="3.2.1.52"/>
    </reaction>
</comment>
<dbReference type="OMA" id="GWANRYN"/>
<feature type="domain" description="Glycoside hydrolase family 20 catalytic" evidence="6">
    <location>
        <begin position="107"/>
        <end position="267"/>
    </location>
</feature>
<evidence type="ECO:0000259" key="6">
    <source>
        <dbReference type="Pfam" id="PF00728"/>
    </source>
</evidence>
<feature type="signal peptide" evidence="5">
    <location>
        <begin position="1"/>
        <end position="21"/>
    </location>
</feature>
<dbReference type="STRING" id="7868.ENSCMIP00000043109"/>
<evidence type="ECO:0000313" key="8">
    <source>
        <dbReference type="Proteomes" id="UP000314986"/>
    </source>
</evidence>
<proteinExistence type="inferred from homology"/>
<reference evidence="8" key="1">
    <citation type="journal article" date="2006" name="Science">
        <title>Ancient noncoding elements conserved in the human genome.</title>
        <authorList>
            <person name="Venkatesh B."/>
            <person name="Kirkness E.F."/>
            <person name="Loh Y.H."/>
            <person name="Halpern A.L."/>
            <person name="Lee A.P."/>
            <person name="Johnson J."/>
            <person name="Dandona N."/>
            <person name="Viswanathan L.D."/>
            <person name="Tay A."/>
            <person name="Venter J.C."/>
            <person name="Strausberg R.L."/>
            <person name="Brenner S."/>
        </authorList>
    </citation>
    <scope>NUCLEOTIDE SEQUENCE [LARGE SCALE GENOMIC DNA]</scope>
</reference>
<dbReference type="Ensembl" id="ENSCMIT00000043731.1">
    <property type="protein sequence ID" value="ENSCMIP00000043109.1"/>
    <property type="gene ID" value="ENSCMIG00000017889.1"/>
</dbReference>
<gene>
    <name evidence="7" type="primary">hexd</name>
</gene>
<dbReference type="InParanoid" id="A0A4W3JI44"/>
<dbReference type="GeneTree" id="ENSGT00390000014852"/>
<dbReference type="Pfam" id="PF00728">
    <property type="entry name" value="Glyco_hydro_20"/>
    <property type="match status" value="1"/>
</dbReference>
<dbReference type="PANTHER" id="PTHR21040:SF6">
    <property type="entry name" value="HEXOSAMINIDASE D"/>
    <property type="match status" value="1"/>
</dbReference>
<keyword evidence="5" id="KW-0732">Signal</keyword>
<dbReference type="AlphaFoldDB" id="A0A4W3JI44"/>
<accession>A0A4W3JI44</accession>
<dbReference type="CDD" id="cd06565">
    <property type="entry name" value="GH20_GcnA-like"/>
    <property type="match status" value="1"/>
</dbReference>
<organism evidence="7 8">
    <name type="scientific">Callorhinchus milii</name>
    <name type="common">Ghost shark</name>
    <dbReference type="NCBI Taxonomy" id="7868"/>
    <lineage>
        <taxon>Eukaryota</taxon>
        <taxon>Metazoa</taxon>
        <taxon>Chordata</taxon>
        <taxon>Craniata</taxon>
        <taxon>Vertebrata</taxon>
        <taxon>Chondrichthyes</taxon>
        <taxon>Holocephali</taxon>
        <taxon>Chimaeriformes</taxon>
        <taxon>Callorhinchidae</taxon>
        <taxon>Callorhinchus</taxon>
    </lineage>
</organism>
<evidence type="ECO:0000256" key="4">
    <source>
        <dbReference type="ARBA" id="ARBA00022801"/>
    </source>
</evidence>
<dbReference type="Gene3D" id="3.20.20.80">
    <property type="entry name" value="Glycosidases"/>
    <property type="match status" value="1"/>
</dbReference>
<feature type="chain" id="PRO_5021234319" description="beta-N-acetylhexosaminidase" evidence="5">
    <location>
        <begin position="22"/>
        <end position="523"/>
    </location>
</feature>
<dbReference type="PANTHER" id="PTHR21040">
    <property type="entry name" value="BCDNA.GH04120"/>
    <property type="match status" value="1"/>
</dbReference>
<sequence>MSGSNGTHKLLIFLCWQQVDTASLSCVGGMANDRGDKCKETNPVKYEPPQMGLKFVHLDLKGAPPKISYLAEIFPVFAYLGADGVLLEYEDMFPYEGQIEVLRSPIAYSVPDIKEIINLARVNNLEIIPLVQTFGHLEFVLKHEKFSHLREVETFPNTINPHKQESLYLIKSMIDQVMAAHVGIRWFHIGSDEVYYLGEGGESKDLILQQQFSMESMYMSHVKAVATQVLANNPGVKPIIWDDYLRNIDEDKLKESMLGKLVEPMIWNYNSVLDVPNIQLLIEKYHNSGLSKIWFASAFKGATGVAQCVPNISYHLENHLQWLKVADGLPKHSIQLQGITLTGWQRYDHFSVLCELLPVAIPSLAVCLQALKEGNICVNEETFVKRALEFSDSGNNFTSGDGAGKFPGYKVMSLVAQVTADLKKSIDELLEENMYIKGWFSEYHRRQKIVHPVMIHQFEGDVRGLHAKWEQVLIELRSGLERIYYPLTVVEWLEEHVSPAWIKLEKFIRDMNEAKSSKLTQYE</sequence>
<evidence type="ECO:0000256" key="2">
    <source>
        <dbReference type="ARBA" id="ARBA00006285"/>
    </source>
</evidence>
<dbReference type="InterPro" id="IPR038901">
    <property type="entry name" value="HEXDC-like"/>
</dbReference>
<evidence type="ECO:0000256" key="1">
    <source>
        <dbReference type="ARBA" id="ARBA00001231"/>
    </source>
</evidence>
<evidence type="ECO:0000256" key="5">
    <source>
        <dbReference type="SAM" id="SignalP"/>
    </source>
</evidence>
<dbReference type="GO" id="GO:0004563">
    <property type="term" value="F:beta-N-acetylhexosaminidase activity"/>
    <property type="evidence" value="ECO:0007669"/>
    <property type="project" value="UniProtKB-EC"/>
</dbReference>
<keyword evidence="8" id="KW-1185">Reference proteome</keyword>